<name>A0A9X8SFY0_9BACI</name>
<dbReference type="GO" id="GO:0009036">
    <property type="term" value="F:type II site-specific deoxyribonuclease activity"/>
    <property type="evidence" value="ECO:0007669"/>
    <property type="project" value="UniProtKB-EC"/>
</dbReference>
<dbReference type="Proteomes" id="UP000194435">
    <property type="component" value="Unassembled WGS sequence"/>
</dbReference>
<evidence type="ECO:0000259" key="4">
    <source>
        <dbReference type="SMART" id="SM00927"/>
    </source>
</evidence>
<evidence type="ECO:0000313" key="5">
    <source>
        <dbReference type="EMBL" id="SME19081.1"/>
    </source>
</evidence>
<gene>
    <name evidence="5" type="primary">sau3AIR</name>
    <name evidence="5" type="ORF">BACERE00221_03247</name>
</gene>
<evidence type="ECO:0000313" key="6">
    <source>
        <dbReference type="Proteomes" id="UP000194435"/>
    </source>
</evidence>
<dbReference type="GO" id="GO:0003677">
    <property type="term" value="F:DNA binding"/>
    <property type="evidence" value="ECO:0007669"/>
    <property type="project" value="InterPro"/>
</dbReference>
<evidence type="ECO:0000256" key="3">
    <source>
        <dbReference type="ARBA" id="ARBA00022801"/>
    </source>
</evidence>
<dbReference type="EC" id="3.1.21.4" evidence="5"/>
<dbReference type="SMART" id="SM00927">
    <property type="entry name" value="MutH"/>
    <property type="match status" value="1"/>
</dbReference>
<dbReference type="InterPro" id="IPR011337">
    <property type="entry name" value="DNA_rep_MutH/RE_typeII_Sau3AI"/>
</dbReference>
<keyword evidence="1" id="KW-0540">Nuclease</keyword>
<dbReference type="NCBIfam" id="NF040973">
    <property type="entry name" value="restrict_Sau3AI"/>
    <property type="match status" value="1"/>
</dbReference>
<feature type="domain" description="DNA mismatch repair MutH/Type II restriction enzyme Sau3AI" evidence="4">
    <location>
        <begin position="55"/>
        <end position="159"/>
    </location>
</feature>
<protein>
    <submittedName>
        <fullName evidence="5">Type-2 restriction enzyme Sau3AI</fullName>
        <ecNumber evidence="5">3.1.21.4</ecNumber>
    </submittedName>
</protein>
<accession>A0A9X8SFY0</accession>
<sequence>MSDNNRMYDNTNPESIEAHGKLLENKRFHEFLPERILLNKNNKGGLGLLVEEHHFGIQPNNEAAPDFPLAGVELKVTPFKRNASKKKPFSAKERLVLNMINYPNLPNETFSTSSFWKKNKLILLVFYLYETEKDRKDFEIRHAQLFEFPENDLKIIKKDWEIIHNKVSSGKAYDLSESDTYYLAACTKGANSSKRTDAPGKKAKPRAFSLKQSYMTSILNNYILQGKKTYKTRELIAGQSIIDDLKDETLDEYIYRKYTPYFGRTLNDLCKEFNVNFNSKSYAYLVAKKISAKILNNELDDIDKSEEFVKSNSKIKAIRINKKGIIEQNMSFPSFKYTEIIEETWETSTMKKYFEEHRFLFVIYCENNDGDYVFRDSFFWRMPTGDLEGHFRKVWEETVTRIKNKQAHMLPKSSENPVAHVRPHGREGIDTYLTHYGESLVKKSFWLHRKYILNQVKKHSHLEL</sequence>
<proteinExistence type="predicted"/>
<dbReference type="EMBL" id="FWZC01000044">
    <property type="protein sequence ID" value="SME19081.1"/>
    <property type="molecule type" value="Genomic_DNA"/>
</dbReference>
<dbReference type="SUPFAM" id="SSF52980">
    <property type="entry name" value="Restriction endonuclease-like"/>
    <property type="match status" value="2"/>
</dbReference>
<dbReference type="InterPro" id="IPR011335">
    <property type="entry name" value="Restrct_endonuc-II-like"/>
</dbReference>
<dbReference type="Pfam" id="PF02976">
    <property type="entry name" value="MutH"/>
    <property type="match status" value="1"/>
</dbReference>
<reference evidence="5 6" key="1">
    <citation type="submission" date="2017-04" db="EMBL/GenBank/DDBJ databases">
        <authorList>
            <person name="Criscuolo A."/>
        </authorList>
    </citation>
    <scope>NUCLEOTIDE SEQUENCE [LARGE SCALE GENOMIC DNA]</scope>
    <source>
        <strain evidence="5">16-00221</strain>
    </source>
</reference>
<dbReference type="Gene3D" id="3.40.600.10">
    <property type="entry name" value="DNA mismatch repair MutH/Restriction endonuclease, type II"/>
    <property type="match status" value="2"/>
</dbReference>
<dbReference type="CDD" id="cd22356">
    <property type="entry name" value="Sau3AI_N-like"/>
    <property type="match status" value="1"/>
</dbReference>
<dbReference type="AlphaFoldDB" id="A0A9X8SFY0"/>
<keyword evidence="2" id="KW-0255">Endonuclease</keyword>
<keyword evidence="3 5" id="KW-0378">Hydrolase</keyword>
<dbReference type="RefSeq" id="WP_140385399.1">
    <property type="nucleotide sequence ID" value="NZ_FWZC01000044.1"/>
</dbReference>
<evidence type="ECO:0000256" key="2">
    <source>
        <dbReference type="ARBA" id="ARBA00022759"/>
    </source>
</evidence>
<comment type="caution">
    <text evidence="5">The sequence shown here is derived from an EMBL/GenBank/DDBJ whole genome shotgun (WGS) entry which is preliminary data.</text>
</comment>
<dbReference type="CDD" id="cd22355">
    <property type="entry name" value="Sau3AI_C"/>
    <property type="match status" value="1"/>
</dbReference>
<dbReference type="InterPro" id="IPR037057">
    <property type="entry name" value="DNA_rep_MutH/T2_RE_sf"/>
</dbReference>
<evidence type="ECO:0000256" key="1">
    <source>
        <dbReference type="ARBA" id="ARBA00022722"/>
    </source>
</evidence>
<organism evidence="5 6">
    <name type="scientific">Bacillus paranthracis</name>
    <dbReference type="NCBI Taxonomy" id="2026186"/>
    <lineage>
        <taxon>Bacteria</taxon>
        <taxon>Bacillati</taxon>
        <taxon>Bacillota</taxon>
        <taxon>Bacilli</taxon>
        <taxon>Bacillales</taxon>
        <taxon>Bacillaceae</taxon>
        <taxon>Bacillus</taxon>
        <taxon>Bacillus cereus group</taxon>
    </lineage>
</organism>